<keyword evidence="5" id="KW-0472">Membrane</keyword>
<dbReference type="PROSITE" id="PS51059">
    <property type="entry name" value="PARP_CATALYTIC"/>
    <property type="match status" value="1"/>
</dbReference>
<evidence type="ECO:0000256" key="1">
    <source>
        <dbReference type="ARBA" id="ARBA00004123"/>
    </source>
</evidence>
<dbReference type="AlphaFoldDB" id="A0A835PB68"/>
<feature type="non-terminal residue" evidence="8">
    <location>
        <position position="1"/>
    </location>
</feature>
<sequence length="634" mass="70898">VMWNLQHGIQRPWFERTWSLFSDSAINIFIYALVILWNWGVSGQFFERMYFLSACGYGILLYLRLGVQSQVAASTSIRIAEVEAYLMEAKNGKLSGNSGITINIKRQSFSPHFTCDDQSMLNGGIRGGQPALPCFNTIKACLCQASISFSPENRIVRNYRNFMKSGLPQRLLFNYDGEWKDFSVEILNLIRDDFQAKKAIIEITYKKKHFLLDFVRMLQIDPKAGISKPIAWIDEQGKCFFPEIYPESLASAAESSNSGYLYDDENQSNGVKPIVNNDAMAAVGEAMGENEPCTLFPANVSGSVSMQQKVMGVDDSSTFLGPVQRLFLSGMSPFVDAKDVVSISRTPMIEGYGENCLTTFQNHVEITKRLRGGKANVRYAWLPASKSTVEGILFGGVKKIEKPVRVNKYGLGIHLTPLNCSNVCAGYSDVDENGLSYMMLCRTIMGNVEVVHSGSKQFQPSNKNFDSGVDDLKSPKHYIIWDMNIHTHVLPEYVVTYKLPLEARECILGNGRSSNASAITDGTLPVLPLKGDNNNPQLLSSNVSHGKVEAYGRAPKPTSPWMPFSMLFAAISSKVPPQDMDLVNTYYEEFKKRKISRIDLVKRLRQIIGDKLLISTLMRLQPKLPHFAKQQLPS</sequence>
<dbReference type="SUPFAM" id="SSF117839">
    <property type="entry name" value="WWE domain"/>
    <property type="match status" value="1"/>
</dbReference>
<evidence type="ECO:0000313" key="8">
    <source>
        <dbReference type="EMBL" id="KAG0449839.1"/>
    </source>
</evidence>
<dbReference type="PROSITE" id="PS51879">
    <property type="entry name" value="RST"/>
    <property type="match status" value="1"/>
</dbReference>
<evidence type="ECO:0000256" key="3">
    <source>
        <dbReference type="ARBA" id="ARBA00023016"/>
    </source>
</evidence>
<dbReference type="EMBL" id="JADCNM010000159">
    <property type="protein sequence ID" value="KAG0449839.1"/>
    <property type="molecule type" value="Genomic_DNA"/>
</dbReference>
<dbReference type="InterPro" id="IPR012317">
    <property type="entry name" value="Poly(ADP-ribose)pol_cat_dom"/>
</dbReference>
<organism evidence="8 9">
    <name type="scientific">Vanilla planifolia</name>
    <name type="common">Vanilla</name>
    <dbReference type="NCBI Taxonomy" id="51239"/>
    <lineage>
        <taxon>Eukaryota</taxon>
        <taxon>Viridiplantae</taxon>
        <taxon>Streptophyta</taxon>
        <taxon>Embryophyta</taxon>
        <taxon>Tracheophyta</taxon>
        <taxon>Spermatophyta</taxon>
        <taxon>Magnoliopsida</taxon>
        <taxon>Liliopsida</taxon>
        <taxon>Asparagales</taxon>
        <taxon>Orchidaceae</taxon>
        <taxon>Vanilloideae</taxon>
        <taxon>Vanilleae</taxon>
        <taxon>Vanilla</taxon>
    </lineage>
</organism>
<dbReference type="InterPro" id="IPR037197">
    <property type="entry name" value="WWE_dom_sf"/>
</dbReference>
<evidence type="ECO:0000259" key="7">
    <source>
        <dbReference type="PROSITE" id="PS51879"/>
    </source>
</evidence>
<evidence type="ECO:0008006" key="10">
    <source>
        <dbReference type="Google" id="ProtNLM"/>
    </source>
</evidence>
<dbReference type="GO" id="GO:0003950">
    <property type="term" value="F:NAD+ poly-ADP-ribosyltransferase activity"/>
    <property type="evidence" value="ECO:0007669"/>
    <property type="project" value="InterPro"/>
</dbReference>
<comment type="subcellular location">
    <subcellularLocation>
        <location evidence="1">Nucleus</location>
    </subcellularLocation>
</comment>
<keyword evidence="3" id="KW-0346">Stress response</keyword>
<evidence type="ECO:0000259" key="6">
    <source>
        <dbReference type="PROSITE" id="PS51059"/>
    </source>
</evidence>
<proteinExistence type="predicted"/>
<protein>
    <recommendedName>
        <fullName evidence="10">Poly [ADP-ribose] polymerase</fullName>
    </recommendedName>
</protein>
<dbReference type="InterPro" id="IPR022003">
    <property type="entry name" value="RST"/>
</dbReference>
<keyword evidence="5" id="KW-0812">Transmembrane</keyword>
<comment type="caution">
    <text evidence="8">The sequence shown here is derived from an EMBL/GenBank/DDBJ whole genome shotgun (WGS) entry which is preliminary data.</text>
</comment>
<dbReference type="InterPro" id="IPR044964">
    <property type="entry name" value="RCD1/SRO1-5"/>
</dbReference>
<evidence type="ECO:0000313" key="9">
    <source>
        <dbReference type="Proteomes" id="UP000639772"/>
    </source>
</evidence>
<reference evidence="8 9" key="1">
    <citation type="journal article" date="2020" name="Nat. Food">
        <title>A phased Vanilla planifolia genome enables genetic improvement of flavour and production.</title>
        <authorList>
            <person name="Hasing T."/>
            <person name="Tang H."/>
            <person name="Brym M."/>
            <person name="Khazi F."/>
            <person name="Huang T."/>
            <person name="Chambers A.H."/>
        </authorList>
    </citation>
    <scope>NUCLEOTIDE SEQUENCE [LARGE SCALE GENOMIC DNA]</scope>
    <source>
        <tissue evidence="8">Leaf</tissue>
    </source>
</reference>
<dbReference type="GO" id="GO:0005634">
    <property type="term" value="C:nucleus"/>
    <property type="evidence" value="ECO:0007669"/>
    <property type="project" value="UniProtKB-SubCell"/>
</dbReference>
<keyword evidence="4" id="KW-0539">Nucleus</keyword>
<dbReference type="Pfam" id="PF12174">
    <property type="entry name" value="RST"/>
    <property type="match status" value="1"/>
</dbReference>
<feature type="domain" description="PARP catalytic" evidence="6">
    <location>
        <begin position="297"/>
        <end position="518"/>
    </location>
</feature>
<dbReference type="PANTHER" id="PTHR32263:SF5">
    <property type="entry name" value="INACTIVE POLY [ADP-RIBOSE] POLYMERASE SRO1-RELATED"/>
    <property type="match status" value="1"/>
</dbReference>
<gene>
    <name evidence="8" type="ORF">HPP92_027056</name>
</gene>
<dbReference type="SUPFAM" id="SSF56399">
    <property type="entry name" value="ADP-ribosylation"/>
    <property type="match status" value="1"/>
</dbReference>
<feature type="domain" description="RST" evidence="7">
    <location>
        <begin position="555"/>
        <end position="626"/>
    </location>
</feature>
<dbReference type="Proteomes" id="UP000639772">
    <property type="component" value="Unassembled WGS sequence"/>
</dbReference>
<dbReference type="OrthoDB" id="6133115at2759"/>
<dbReference type="Pfam" id="PF23467">
    <property type="entry name" value="WWE_5"/>
    <property type="match status" value="1"/>
</dbReference>
<accession>A0A835PB68</accession>
<keyword evidence="2" id="KW-0217">Developmental protein</keyword>
<name>A0A835PB68_VANPL</name>
<keyword evidence="5" id="KW-1133">Transmembrane helix</keyword>
<evidence type="ECO:0000256" key="5">
    <source>
        <dbReference type="SAM" id="Phobius"/>
    </source>
</evidence>
<dbReference type="PANTHER" id="PTHR32263">
    <property type="entry name" value="INACTIVE POLY [ADP-RIBOSE] POLYMERASE SRO4-RELATED"/>
    <property type="match status" value="1"/>
</dbReference>
<evidence type="ECO:0000256" key="2">
    <source>
        <dbReference type="ARBA" id="ARBA00022473"/>
    </source>
</evidence>
<evidence type="ECO:0000256" key="4">
    <source>
        <dbReference type="ARBA" id="ARBA00023242"/>
    </source>
</evidence>
<feature type="transmembrane region" description="Helical" evidence="5">
    <location>
        <begin position="20"/>
        <end position="37"/>
    </location>
</feature>
<dbReference type="Gene3D" id="3.90.228.10">
    <property type="match status" value="1"/>
</dbReference>
<dbReference type="InterPro" id="IPR057823">
    <property type="entry name" value="WWE_RCD1"/>
</dbReference>